<dbReference type="STRING" id="5486.A0A367XSD2"/>
<dbReference type="InterPro" id="IPR039844">
    <property type="entry name" value="URB1"/>
</dbReference>
<organism evidence="5 6">
    <name type="scientific">Candida viswanathii</name>
    <dbReference type="NCBI Taxonomy" id="5486"/>
    <lineage>
        <taxon>Eukaryota</taxon>
        <taxon>Fungi</taxon>
        <taxon>Dikarya</taxon>
        <taxon>Ascomycota</taxon>
        <taxon>Saccharomycotina</taxon>
        <taxon>Pichiomycetes</taxon>
        <taxon>Debaryomycetaceae</taxon>
        <taxon>Candida/Lodderomyces clade</taxon>
        <taxon>Candida</taxon>
    </lineage>
</organism>
<accession>A0A367XSD2</accession>
<feature type="coiled-coil region" evidence="1">
    <location>
        <begin position="72"/>
        <end position="99"/>
    </location>
</feature>
<proteinExistence type="predicted"/>
<protein>
    <submittedName>
        <fullName evidence="5">Nucleolar pre-ribosomal-associated protein 1</fullName>
    </submittedName>
</protein>
<comment type="caution">
    <text evidence="5">The sequence shown here is derived from an EMBL/GenBank/DDBJ whole genome shotgun (WGS) entry which is preliminary data.</text>
</comment>
<evidence type="ECO:0000259" key="2">
    <source>
        <dbReference type="Pfam" id="PF11707"/>
    </source>
</evidence>
<name>A0A367XSD2_9ASCO</name>
<dbReference type="Proteomes" id="UP000253472">
    <property type="component" value="Unassembled WGS sequence"/>
</dbReference>
<dbReference type="PANTHER" id="PTHR13500">
    <property type="entry name" value="NUCLEOLAR PRERIBOSOMAL-ASSOCIATED PROTEIN 1"/>
    <property type="match status" value="1"/>
</dbReference>
<evidence type="ECO:0000313" key="6">
    <source>
        <dbReference type="Proteomes" id="UP000253472"/>
    </source>
</evidence>
<evidence type="ECO:0000259" key="4">
    <source>
        <dbReference type="Pfam" id="PF26140"/>
    </source>
</evidence>
<reference evidence="5 6" key="1">
    <citation type="submission" date="2018-06" db="EMBL/GenBank/DDBJ databases">
        <title>Whole genome sequencing of Candida tropicalis (genome annotated by CSBL at Korea University).</title>
        <authorList>
            <person name="Ahn J."/>
        </authorList>
    </citation>
    <scope>NUCLEOTIDE SEQUENCE [LARGE SCALE GENOMIC DNA]</scope>
    <source>
        <strain evidence="5 6">ATCC 20962</strain>
    </source>
</reference>
<keyword evidence="6" id="KW-1185">Reference proteome</keyword>
<dbReference type="Pfam" id="PF11707">
    <property type="entry name" value="Npa1"/>
    <property type="match status" value="1"/>
</dbReference>
<evidence type="ECO:0000256" key="1">
    <source>
        <dbReference type="SAM" id="Coils"/>
    </source>
</evidence>
<evidence type="ECO:0000313" key="5">
    <source>
        <dbReference type="EMBL" id="RCK56309.1"/>
    </source>
</evidence>
<dbReference type="GO" id="GO:0005730">
    <property type="term" value="C:nucleolus"/>
    <property type="evidence" value="ECO:0007669"/>
    <property type="project" value="TreeGrafter"/>
</dbReference>
<feature type="domain" description="URB1 central HEAT repeat" evidence="4">
    <location>
        <begin position="548"/>
        <end position="712"/>
    </location>
</feature>
<dbReference type="Pfam" id="PF16201">
    <property type="entry name" value="NopRA1"/>
    <property type="match status" value="1"/>
</dbReference>
<dbReference type="InterPro" id="IPR059018">
    <property type="entry name" value="HEAT_URB1"/>
</dbReference>
<dbReference type="EMBL" id="QLNQ01000029">
    <property type="protein sequence ID" value="RCK56309.1"/>
    <property type="molecule type" value="Genomic_DNA"/>
</dbReference>
<dbReference type="PANTHER" id="PTHR13500:SF0">
    <property type="entry name" value="NUCLEOLAR PRE-RIBOSOMAL-ASSOCIATED PROTEIN 1"/>
    <property type="match status" value="1"/>
</dbReference>
<feature type="domain" description="URB1 C-terminal" evidence="3">
    <location>
        <begin position="1360"/>
        <end position="1550"/>
    </location>
</feature>
<keyword evidence="1" id="KW-0175">Coiled coil</keyword>
<dbReference type="InterPro" id="IPR021714">
    <property type="entry name" value="URB1_N"/>
</dbReference>
<dbReference type="InterPro" id="IPR032436">
    <property type="entry name" value="URB1_C"/>
</dbReference>
<evidence type="ECO:0000259" key="3">
    <source>
        <dbReference type="Pfam" id="PF16201"/>
    </source>
</evidence>
<feature type="domain" description="URB1 N-terminal" evidence="2">
    <location>
        <begin position="54"/>
        <end position="378"/>
    </location>
</feature>
<dbReference type="GO" id="GO:0000463">
    <property type="term" value="P:maturation of LSU-rRNA from tricistronic rRNA transcript (SSU-rRNA, 5.8S rRNA, LSU-rRNA)"/>
    <property type="evidence" value="ECO:0007669"/>
    <property type="project" value="TreeGrafter"/>
</dbReference>
<gene>
    <name evidence="5" type="primary">URB1_0</name>
    <name evidence="5" type="ORF">Cantr_05552</name>
</gene>
<dbReference type="GO" id="GO:0000466">
    <property type="term" value="P:maturation of 5.8S rRNA from tricistronic rRNA transcript (SSU-rRNA, 5.8S rRNA, LSU-rRNA)"/>
    <property type="evidence" value="ECO:0007669"/>
    <property type="project" value="TreeGrafter"/>
</dbReference>
<sequence length="1613" mass="184433">MSEEEFQRKKKKKAYSAPSVNVDYALIEQVNQITATKTPDIKLLSPFIESGSLAKLLSIWSYYSSTNDLNHLIDTSSKLSQITRQINELRDELLHAKQIIVDTYKDILNKHEKIIYRALNNMKPALTNTNIRILNNIISFDYVIVQEFLNSFDLTLSVLPKLLEPKKFELENKEINDELSIRSNFLRFWFNLCSSVNYITRQDLLIGNFKIVKNIWKFLNYDSIESVKNTLAFIDTKILQEPNYRRSLKCKILNEGFMFKVSGLFGKFSDDNKGLIEFLDKLANDSKYGLVFPNDKLWQKDSDVGVAIDINNKHFKVANKLLYTLVTSLKPHESNSQLQFVVRVLGGCQELIAPYMNWLVQHGGGYHDPALTSWWIAYTLLYSNVLQLELPKFTTNTDYLKFDAKLISENLVFAPLSKNALTNGLVATKKPLITQLTLQIILYILKRLESILDIVRFDVRQELIDLVFNQLPDLTSISQAFLNNEFSKLIKLTALTIVSKYENLLPSLNTNSVQQIVSTGISSILNNANVTAYQLTLLELYMLIQKNQDFKWWNKLNNSSNSFFTSLIKLCAQSNIDKSFTLKIYQLLNKLCMDKMVFNDGLLVTPIMALIYSLDVQVDDRVWNMLDETISRIVRTPYKYLDLSHKQYNDTSIFVVALLEQFKFTLDKGESDAGNITWLFKFIQYLVLIGEPKSALLELVKPLAVDTTELRKMLQFDTTSPIESKDASIMDVVLSYSTDDLIKQSGVLEKKVMSSNLDFLAGLLLINCIMDQDKPAGKLLETVYSKFWSFLMNSSAEAVQYFTSEKTWSQLFNINSENTQTALRLYNQILSNLPAAQSGSQSLSRFLLGKYLQGDATFDQFIWVLSDSQLTELLQSDIKSDELFMDAVASGISRPGFAMTYDQFQRVYSSKLPQRNGTLQKLITSNLIASFTEGQLDVLVADVTSNQNDYFLMKSLAEKSPSIVMKLLNLGEIADDYLNCLIGYSLTQQKLIIPDEFIRKISSVVTSRIEASDLGQLTWNQALSILSLTSSIPVQVSNRVLSQIDLKQSFIPEFIEFIEKCSANAELTSWMHKSILYITRKFAESSHLSVEFDRFLSAIGDYILDHNVWSVVPSNVLNAQIEVILNSKWSKGKDYLKYIVKLVTTAPKQKIDFEKLFQIALNLSNLRGFPTHDTMQMRYYSSVLLYVLFNFDHLKLSNPRNLELLLENYLGSNRAEDLFIKSMLIKIESKISVSWLTKVVNWEFLEELIESDVDLVGQERLISNSNGNLTVCLNKGFIKNSLTETPLELPELTRGAKMFAQLEDFYKVSSLSPVDSLSYDFEFLLMIILNSEELLKYSKDEDGAPSYTFNIKNLIETGILQFVIITLSSLSTRIQSIAQVIISKVLASIDQDASFKDKNVYRVYLSSTLFTLSKNQTIPHLVWYTWSQLVAVLSNPGHFLYEKAFRYVLSTPSLKHYEIPLYNLITNPKDNDNEWYYRELNWLIENITDGIITQADMSVLKNAPILEGFLNLINSKYANIKLKTSILRLLYKITRIDQGSDLLITRFGALCDLELIIDQLDGGSVVDSQMEVNIDEIIVNFAVGVRSSKRVRNWTNDELDNNLKRIHKSIQVE</sequence>
<dbReference type="OrthoDB" id="72892at2759"/>
<dbReference type="Pfam" id="PF26140">
    <property type="entry name" value="HEAT_URB1"/>
    <property type="match status" value="1"/>
</dbReference>